<feature type="non-terminal residue" evidence="2">
    <location>
        <position position="174"/>
    </location>
</feature>
<sequence>MKRFPKTLSTILLSLLLAISLVGCQSAQPVESVPEIVVPEAAPVVDQPSAAQESVAAEEVAVVEEAPSTGESAPAAQPITGTLSAYGYTVGYSATVGRAVVTYPANVIYEEDIAAFAQYINERHGDLLDGVTFDVVTPGVLVLTYPEGVSVADGEAVINMLAPELDAFIASYLA</sequence>
<dbReference type="EMBL" id="JADIMU010000031">
    <property type="protein sequence ID" value="MBO8443112.1"/>
    <property type="molecule type" value="Genomic_DNA"/>
</dbReference>
<organism evidence="2 3">
    <name type="scientific">Candidatus Aphodenecus pullistercoris</name>
    <dbReference type="NCBI Taxonomy" id="2840669"/>
    <lineage>
        <taxon>Bacteria</taxon>
        <taxon>Pseudomonadati</taxon>
        <taxon>Spirochaetota</taxon>
        <taxon>Spirochaetia</taxon>
        <taxon>Spirochaetales</taxon>
        <taxon>Candidatus Aphodenecus</taxon>
    </lineage>
</organism>
<accession>A0A9D9E7Z6</accession>
<feature type="signal peptide" evidence="1">
    <location>
        <begin position="1"/>
        <end position="27"/>
    </location>
</feature>
<proteinExistence type="predicted"/>
<evidence type="ECO:0000313" key="2">
    <source>
        <dbReference type="EMBL" id="MBO8443112.1"/>
    </source>
</evidence>
<gene>
    <name evidence="2" type="ORF">IAC42_05065</name>
</gene>
<dbReference type="Proteomes" id="UP000823633">
    <property type="component" value="Unassembled WGS sequence"/>
</dbReference>
<reference evidence="2" key="1">
    <citation type="submission" date="2020-10" db="EMBL/GenBank/DDBJ databases">
        <authorList>
            <person name="Gilroy R."/>
        </authorList>
    </citation>
    <scope>NUCLEOTIDE SEQUENCE</scope>
    <source>
        <strain evidence="2">11167</strain>
    </source>
</reference>
<dbReference type="PROSITE" id="PS51257">
    <property type="entry name" value="PROKAR_LIPOPROTEIN"/>
    <property type="match status" value="1"/>
</dbReference>
<reference evidence="2" key="2">
    <citation type="journal article" date="2021" name="PeerJ">
        <title>Extensive microbial diversity within the chicken gut microbiome revealed by metagenomics and culture.</title>
        <authorList>
            <person name="Gilroy R."/>
            <person name="Ravi A."/>
            <person name="Getino M."/>
            <person name="Pursley I."/>
            <person name="Horton D.L."/>
            <person name="Alikhan N.F."/>
            <person name="Baker D."/>
            <person name="Gharbi K."/>
            <person name="Hall N."/>
            <person name="Watson M."/>
            <person name="Adriaenssens E.M."/>
            <person name="Foster-Nyarko E."/>
            <person name="Jarju S."/>
            <person name="Secka A."/>
            <person name="Antonio M."/>
            <person name="Oren A."/>
            <person name="Chaudhuri R.R."/>
            <person name="La Ragione R."/>
            <person name="Hildebrand F."/>
            <person name="Pallen M.J."/>
        </authorList>
    </citation>
    <scope>NUCLEOTIDE SEQUENCE</scope>
    <source>
        <strain evidence="2">11167</strain>
    </source>
</reference>
<feature type="chain" id="PRO_5038921052" evidence="1">
    <location>
        <begin position="28"/>
        <end position="174"/>
    </location>
</feature>
<keyword evidence="1" id="KW-0732">Signal</keyword>
<evidence type="ECO:0000313" key="3">
    <source>
        <dbReference type="Proteomes" id="UP000823633"/>
    </source>
</evidence>
<name>A0A9D9E7Z6_9SPIR</name>
<protein>
    <submittedName>
        <fullName evidence="2">Uncharacterized protein</fullName>
    </submittedName>
</protein>
<dbReference type="AlphaFoldDB" id="A0A9D9E7Z6"/>
<comment type="caution">
    <text evidence="2">The sequence shown here is derived from an EMBL/GenBank/DDBJ whole genome shotgun (WGS) entry which is preliminary data.</text>
</comment>
<evidence type="ECO:0000256" key="1">
    <source>
        <dbReference type="SAM" id="SignalP"/>
    </source>
</evidence>